<dbReference type="OrthoDB" id="2427086at2"/>
<dbReference type="AlphaFoldDB" id="A0A2S5GGJ8"/>
<dbReference type="Proteomes" id="UP000239047">
    <property type="component" value="Unassembled WGS sequence"/>
</dbReference>
<reference evidence="2 3" key="1">
    <citation type="submission" date="2018-02" db="EMBL/GenBank/DDBJ databases">
        <title>Jeotgalibacillus proteolyticum sp. nov. a protease producing bacterium isolated from ocean sediments of Laizhou Bay.</title>
        <authorList>
            <person name="Li Y."/>
        </authorList>
    </citation>
    <scope>NUCLEOTIDE SEQUENCE [LARGE SCALE GENOMIC DNA]</scope>
    <source>
        <strain evidence="2 3">22-7</strain>
    </source>
</reference>
<proteinExistence type="predicted"/>
<dbReference type="RefSeq" id="WP_104056173.1">
    <property type="nucleotide sequence ID" value="NZ_PREZ01000001.1"/>
</dbReference>
<name>A0A2S5GGJ8_9BACL</name>
<dbReference type="InterPro" id="IPR055571">
    <property type="entry name" value="DUF7147"/>
</dbReference>
<dbReference type="EMBL" id="PREZ01000001">
    <property type="protein sequence ID" value="PPA72160.1"/>
    <property type="molecule type" value="Genomic_DNA"/>
</dbReference>
<evidence type="ECO:0000259" key="1">
    <source>
        <dbReference type="Pfam" id="PF23648"/>
    </source>
</evidence>
<accession>A0A2S5GGJ8</accession>
<gene>
    <name evidence="2" type="ORF">C4B60_01925</name>
</gene>
<feature type="domain" description="DUF7147" evidence="1">
    <location>
        <begin position="1"/>
        <end position="125"/>
    </location>
</feature>
<keyword evidence="2" id="KW-0808">Transferase</keyword>
<dbReference type="GO" id="GO:0016301">
    <property type="term" value="F:kinase activity"/>
    <property type="evidence" value="ECO:0007669"/>
    <property type="project" value="UniProtKB-KW"/>
</dbReference>
<organism evidence="2 3">
    <name type="scientific">Jeotgalibacillus proteolyticus</name>
    <dbReference type="NCBI Taxonomy" id="2082395"/>
    <lineage>
        <taxon>Bacteria</taxon>
        <taxon>Bacillati</taxon>
        <taxon>Bacillota</taxon>
        <taxon>Bacilli</taxon>
        <taxon>Bacillales</taxon>
        <taxon>Caryophanaceae</taxon>
        <taxon>Jeotgalibacillus</taxon>
    </lineage>
</organism>
<comment type="caution">
    <text evidence="2">The sequence shown here is derived from an EMBL/GenBank/DDBJ whole genome shotgun (WGS) entry which is preliminary data.</text>
</comment>
<keyword evidence="3" id="KW-1185">Reference proteome</keyword>
<dbReference type="Pfam" id="PF23648">
    <property type="entry name" value="DUF7147"/>
    <property type="match status" value="1"/>
</dbReference>
<keyword evidence="2" id="KW-0418">Kinase</keyword>
<evidence type="ECO:0000313" key="3">
    <source>
        <dbReference type="Proteomes" id="UP000239047"/>
    </source>
</evidence>
<sequence length="129" mass="14864">MIQRFIEIGEGFSDLYEMLELIKANKDRAERLLALHTKDGDKNNTSVAVVMKKTDPGNFQAIYICREGIPDPRVTPNKRFELFVKAAEEHSLPLIELDVQPSGRFAEKDLYFQYLTGILRMNRYLSPLT</sequence>
<evidence type="ECO:0000313" key="2">
    <source>
        <dbReference type="EMBL" id="PPA72160.1"/>
    </source>
</evidence>
<protein>
    <submittedName>
        <fullName evidence="2">Methylthioribose kinase</fullName>
    </submittedName>
</protein>